<dbReference type="RefSeq" id="WP_136931804.1">
    <property type="nucleotide sequence ID" value="NZ_SSMQ01000029.1"/>
</dbReference>
<dbReference type="SUPFAM" id="SSF47413">
    <property type="entry name" value="lambda repressor-like DNA-binding domains"/>
    <property type="match status" value="1"/>
</dbReference>
<dbReference type="InterPro" id="IPR010982">
    <property type="entry name" value="Lambda_DNA-bd_dom_sf"/>
</dbReference>
<dbReference type="InterPro" id="IPR001387">
    <property type="entry name" value="Cro/C1-type_HTH"/>
</dbReference>
<dbReference type="GO" id="GO:0003677">
    <property type="term" value="F:DNA binding"/>
    <property type="evidence" value="ECO:0007669"/>
    <property type="project" value="UniProtKB-KW"/>
</dbReference>
<dbReference type="GO" id="GO:0005829">
    <property type="term" value="C:cytosol"/>
    <property type="evidence" value="ECO:0007669"/>
    <property type="project" value="TreeGrafter"/>
</dbReference>
<gene>
    <name evidence="4" type="ORF">E8A74_26170</name>
</gene>
<proteinExistence type="predicted"/>
<name>A0A4U1J8A4_9BACT</name>
<evidence type="ECO:0000256" key="2">
    <source>
        <dbReference type="SAM" id="MobiDB-lite"/>
    </source>
</evidence>
<dbReference type="AlphaFoldDB" id="A0A4U1J8A4"/>
<dbReference type="Gene3D" id="1.10.260.40">
    <property type="entry name" value="lambda repressor-like DNA-binding domains"/>
    <property type="match status" value="1"/>
</dbReference>
<dbReference type="Proteomes" id="UP000309215">
    <property type="component" value="Unassembled WGS sequence"/>
</dbReference>
<dbReference type="OrthoDB" id="9815697at2"/>
<feature type="domain" description="HTH cro/C1-type" evidence="3">
    <location>
        <begin position="18"/>
        <end position="72"/>
    </location>
</feature>
<accession>A0A4U1J8A4</accession>
<dbReference type="SMART" id="SM00530">
    <property type="entry name" value="HTH_XRE"/>
    <property type="match status" value="1"/>
</dbReference>
<evidence type="ECO:0000259" key="3">
    <source>
        <dbReference type="PROSITE" id="PS50943"/>
    </source>
</evidence>
<keyword evidence="5" id="KW-1185">Reference proteome</keyword>
<keyword evidence="1" id="KW-0238">DNA-binding</keyword>
<dbReference type="PANTHER" id="PTHR46797:SF1">
    <property type="entry name" value="METHYLPHOSPHONATE SYNTHASE"/>
    <property type="match status" value="1"/>
</dbReference>
<dbReference type="Pfam" id="PF01381">
    <property type="entry name" value="HTH_3"/>
    <property type="match status" value="1"/>
</dbReference>
<evidence type="ECO:0000313" key="4">
    <source>
        <dbReference type="EMBL" id="TKD03452.1"/>
    </source>
</evidence>
<sequence>MPRRKTTQPLLKPLGDRIRELRHNRKMSLANLADTSGVSKGSLSSIEQGRVNPTVETCVKIAVGLGVRVQDVIPSGLEDLLSRGRQSDPGSHVKRAG</sequence>
<dbReference type="PANTHER" id="PTHR46797">
    <property type="entry name" value="HTH-TYPE TRANSCRIPTIONAL REGULATOR"/>
    <property type="match status" value="1"/>
</dbReference>
<protein>
    <submittedName>
        <fullName evidence="4">XRE family transcriptional regulator</fullName>
    </submittedName>
</protein>
<dbReference type="InterPro" id="IPR050807">
    <property type="entry name" value="TransReg_Diox_bact_type"/>
</dbReference>
<dbReference type="CDD" id="cd00093">
    <property type="entry name" value="HTH_XRE"/>
    <property type="match status" value="1"/>
</dbReference>
<dbReference type="PROSITE" id="PS50943">
    <property type="entry name" value="HTH_CROC1"/>
    <property type="match status" value="1"/>
</dbReference>
<dbReference type="GO" id="GO:0003700">
    <property type="term" value="F:DNA-binding transcription factor activity"/>
    <property type="evidence" value="ECO:0007669"/>
    <property type="project" value="TreeGrafter"/>
</dbReference>
<dbReference type="EMBL" id="SSMQ01000029">
    <property type="protein sequence ID" value="TKD03452.1"/>
    <property type="molecule type" value="Genomic_DNA"/>
</dbReference>
<feature type="region of interest" description="Disordered" evidence="2">
    <location>
        <begin position="78"/>
        <end position="97"/>
    </location>
</feature>
<comment type="caution">
    <text evidence="4">The sequence shown here is derived from an EMBL/GenBank/DDBJ whole genome shotgun (WGS) entry which is preliminary data.</text>
</comment>
<evidence type="ECO:0000313" key="5">
    <source>
        <dbReference type="Proteomes" id="UP000309215"/>
    </source>
</evidence>
<organism evidence="4 5">
    <name type="scientific">Polyangium fumosum</name>
    <dbReference type="NCBI Taxonomy" id="889272"/>
    <lineage>
        <taxon>Bacteria</taxon>
        <taxon>Pseudomonadati</taxon>
        <taxon>Myxococcota</taxon>
        <taxon>Polyangia</taxon>
        <taxon>Polyangiales</taxon>
        <taxon>Polyangiaceae</taxon>
        <taxon>Polyangium</taxon>
    </lineage>
</organism>
<evidence type="ECO:0000256" key="1">
    <source>
        <dbReference type="ARBA" id="ARBA00023125"/>
    </source>
</evidence>
<reference evidence="4 5" key="1">
    <citation type="submission" date="2019-04" db="EMBL/GenBank/DDBJ databases">
        <authorList>
            <person name="Li Y."/>
            <person name="Wang J."/>
        </authorList>
    </citation>
    <scope>NUCLEOTIDE SEQUENCE [LARGE SCALE GENOMIC DNA]</scope>
    <source>
        <strain evidence="4 5">DSM 14668</strain>
    </source>
</reference>